<gene>
    <name evidence="2" type="ORF">SCARUB_01659</name>
</gene>
<dbReference type="Proteomes" id="UP000094056">
    <property type="component" value="Unassembled WGS sequence"/>
</dbReference>
<evidence type="ECO:0000256" key="1">
    <source>
        <dbReference type="SAM" id="Phobius"/>
    </source>
</evidence>
<name>A0A1E3XC13_9BACT</name>
<dbReference type="PATRIC" id="fig|1872076.5.peg.1940"/>
<protein>
    <recommendedName>
        <fullName evidence="4">DUF1640 domain-containing protein</fullName>
    </recommendedName>
</protein>
<dbReference type="EMBL" id="MAYW01000035">
    <property type="protein sequence ID" value="ODS33181.1"/>
    <property type="molecule type" value="Genomic_DNA"/>
</dbReference>
<dbReference type="AlphaFoldDB" id="A0A1E3XC13"/>
<keyword evidence="1" id="KW-1133">Transmembrane helix</keyword>
<keyword evidence="1" id="KW-0472">Membrane</keyword>
<dbReference type="Gene3D" id="1.20.120.20">
    <property type="entry name" value="Apolipoprotein"/>
    <property type="match status" value="1"/>
</dbReference>
<comment type="caution">
    <text evidence="2">The sequence shown here is derived from an EMBL/GenBank/DDBJ whole genome shotgun (WGS) entry which is preliminary data.</text>
</comment>
<proteinExistence type="predicted"/>
<feature type="transmembrane region" description="Helical" evidence="1">
    <location>
        <begin position="114"/>
        <end position="136"/>
    </location>
</feature>
<organism evidence="2 3">
    <name type="scientific">Candidatus Scalindua rubra</name>
    <dbReference type="NCBI Taxonomy" id="1872076"/>
    <lineage>
        <taxon>Bacteria</taxon>
        <taxon>Pseudomonadati</taxon>
        <taxon>Planctomycetota</taxon>
        <taxon>Candidatus Brocadiia</taxon>
        <taxon>Candidatus Brocadiales</taxon>
        <taxon>Candidatus Scalinduaceae</taxon>
        <taxon>Candidatus Scalindua</taxon>
    </lineage>
</organism>
<keyword evidence="1" id="KW-0812">Transmembrane</keyword>
<evidence type="ECO:0000313" key="2">
    <source>
        <dbReference type="EMBL" id="ODS33181.1"/>
    </source>
</evidence>
<evidence type="ECO:0008006" key="4">
    <source>
        <dbReference type="Google" id="ProtNLM"/>
    </source>
</evidence>
<reference evidence="2 3" key="1">
    <citation type="submission" date="2016-07" db="EMBL/GenBank/DDBJ databases">
        <title>Draft genome of Scalindua rubra, obtained from a brine-seawater interface in the Red Sea, sheds light on salt adaptation in anammox bacteria.</title>
        <authorList>
            <person name="Speth D.R."/>
            <person name="Lagkouvardos I."/>
            <person name="Wang Y."/>
            <person name="Qian P.-Y."/>
            <person name="Dutilh B.E."/>
            <person name="Jetten M.S."/>
        </authorList>
    </citation>
    <scope>NUCLEOTIDE SEQUENCE [LARGE SCALE GENOMIC DNA]</scope>
    <source>
        <strain evidence="2">BSI-1</strain>
    </source>
</reference>
<sequence>MPITSELDNLKKLEAVGFNHKQAETLADVIEKSHVESQESLKEFIHNENTNLENKLSNKINGLDSKLSSKINGLDSKLSSKINGLDSKLSSKINGLDKEISSLRVEISRELKDLLIKIFGIIVGTVGIAVAIIKLFP</sequence>
<accession>A0A1E3XC13</accession>
<evidence type="ECO:0000313" key="3">
    <source>
        <dbReference type="Proteomes" id="UP000094056"/>
    </source>
</evidence>